<reference evidence="2 3" key="1">
    <citation type="journal article" date="2015" name="Genome Announc.">
        <title>Expanding the biotechnology potential of lactobacilli through comparative genomics of 213 strains and associated genera.</title>
        <authorList>
            <person name="Sun Z."/>
            <person name="Harris H.M."/>
            <person name="McCann A."/>
            <person name="Guo C."/>
            <person name="Argimon S."/>
            <person name="Zhang W."/>
            <person name="Yang X."/>
            <person name="Jeffery I.B."/>
            <person name="Cooney J.C."/>
            <person name="Kagawa T.F."/>
            <person name="Liu W."/>
            <person name="Song Y."/>
            <person name="Salvetti E."/>
            <person name="Wrobel A."/>
            <person name="Rasinkangas P."/>
            <person name="Parkhill J."/>
            <person name="Rea M.C."/>
            <person name="O'Sullivan O."/>
            <person name="Ritari J."/>
            <person name="Douillard F.P."/>
            <person name="Paul Ross R."/>
            <person name="Yang R."/>
            <person name="Briner A.E."/>
            <person name="Felis G.E."/>
            <person name="de Vos W.M."/>
            <person name="Barrangou R."/>
            <person name="Klaenhammer T.R."/>
            <person name="Caufield P.W."/>
            <person name="Cui Y."/>
            <person name="Zhang H."/>
            <person name="O'Toole P.W."/>
        </authorList>
    </citation>
    <scope>NUCLEOTIDE SEQUENCE [LARGE SCALE GENOMIC DNA]</scope>
    <source>
        <strain evidence="2 3">DSM 15945</strain>
    </source>
</reference>
<dbReference type="OrthoDB" id="9811402at2"/>
<organism evidence="2 3">
    <name type="scientific">Lacticaseibacillus pantheris DSM 15945 = JCM 12539 = NBRC 106106</name>
    <dbReference type="NCBI Taxonomy" id="1423783"/>
    <lineage>
        <taxon>Bacteria</taxon>
        <taxon>Bacillati</taxon>
        <taxon>Bacillota</taxon>
        <taxon>Bacilli</taxon>
        <taxon>Lactobacillales</taxon>
        <taxon>Lactobacillaceae</taxon>
        <taxon>Lacticaseibacillus</taxon>
    </lineage>
</organism>
<accession>A0A0R1TWP6</accession>
<comment type="similarity">
    <text evidence="1">Belongs to the UPF0342 family.</text>
</comment>
<dbReference type="PATRIC" id="fig|1423783.4.peg.1824"/>
<dbReference type="Pfam" id="PF06133">
    <property type="entry name" value="Com_YlbF"/>
    <property type="match status" value="1"/>
</dbReference>
<sequence>MVNIYDNANEMASALKETTQYQELKQAFDLLKLDPVGYDLFKQFQNKQMELSQKQATGQDISDDDIHSLQTLGDKIKDIDAIKTLMTKEQALSQLMDELNNTISKPIVELYSQS</sequence>
<dbReference type="HAMAP" id="MF_01526">
    <property type="entry name" value="UPF0342"/>
    <property type="match status" value="1"/>
</dbReference>
<protein>
    <recommendedName>
        <fullName evidence="1">UPF0342 protein FC50_GL001781</fullName>
    </recommendedName>
</protein>
<gene>
    <name evidence="2" type="ORF">FC50_GL001781</name>
</gene>
<dbReference type="AlphaFoldDB" id="A0A0R1TWP6"/>
<proteinExistence type="inferred from homology"/>
<dbReference type="STRING" id="1423783.FC50_GL001781"/>
<dbReference type="InterPro" id="IPR010368">
    <property type="entry name" value="Com_YlbF"/>
</dbReference>
<dbReference type="RefSeq" id="WP_054648909.1">
    <property type="nucleotide sequence ID" value="NZ_AZFJ01000052.1"/>
</dbReference>
<dbReference type="Gene3D" id="1.20.1500.10">
    <property type="entry name" value="YheA/YmcA-like"/>
    <property type="match status" value="1"/>
</dbReference>
<evidence type="ECO:0000313" key="3">
    <source>
        <dbReference type="Proteomes" id="UP000051922"/>
    </source>
</evidence>
<evidence type="ECO:0000256" key="1">
    <source>
        <dbReference type="HAMAP-Rule" id="MF_01526"/>
    </source>
</evidence>
<dbReference type="SUPFAM" id="SSF158622">
    <property type="entry name" value="YheA/YmcA-like"/>
    <property type="match status" value="1"/>
</dbReference>
<evidence type="ECO:0000313" key="2">
    <source>
        <dbReference type="EMBL" id="KRL85607.1"/>
    </source>
</evidence>
<dbReference type="InterPro" id="IPR023378">
    <property type="entry name" value="YheA/YmcA-like_dom_sf"/>
</dbReference>
<dbReference type="EMBL" id="AZFJ01000052">
    <property type="protein sequence ID" value="KRL85607.1"/>
    <property type="molecule type" value="Genomic_DNA"/>
</dbReference>
<name>A0A0R1TWP6_9LACO</name>
<dbReference type="Proteomes" id="UP000051922">
    <property type="component" value="Unassembled WGS sequence"/>
</dbReference>
<comment type="caution">
    <text evidence="2">The sequence shown here is derived from an EMBL/GenBank/DDBJ whole genome shotgun (WGS) entry which is preliminary data.</text>
</comment>
<keyword evidence="3" id="KW-1185">Reference proteome</keyword>